<keyword evidence="2" id="KW-1185">Reference proteome</keyword>
<dbReference type="SMART" id="SM01411">
    <property type="entry name" value="Ephrin_rec_like"/>
    <property type="match status" value="2"/>
</dbReference>
<evidence type="ECO:0000313" key="2">
    <source>
        <dbReference type="Proteomes" id="UP001474421"/>
    </source>
</evidence>
<dbReference type="AlphaFoldDB" id="A0AAW1AZI2"/>
<gene>
    <name evidence="1" type="ORF">NXF25_014380</name>
</gene>
<comment type="caution">
    <text evidence="1">The sequence shown here is derived from an EMBL/GenBank/DDBJ whole genome shotgun (WGS) entry which is preliminary data.</text>
</comment>
<protein>
    <submittedName>
        <fullName evidence="1">Multiple epidermal growth factor-like domains protein 6</fullName>
    </submittedName>
</protein>
<dbReference type="Proteomes" id="UP001474421">
    <property type="component" value="Unassembled WGS sequence"/>
</dbReference>
<accession>A0AAW1AZI2</accession>
<dbReference type="EMBL" id="JAOTOJ010000010">
    <property type="protein sequence ID" value="KAK9395034.1"/>
    <property type="molecule type" value="Genomic_DNA"/>
</dbReference>
<dbReference type="SUPFAM" id="SSF57184">
    <property type="entry name" value="Growth factor receptor domain"/>
    <property type="match status" value="1"/>
</dbReference>
<dbReference type="Gene3D" id="2.10.50.10">
    <property type="entry name" value="Tumor Necrosis Factor Receptor, subunit A, domain 2"/>
    <property type="match status" value="2"/>
</dbReference>
<reference evidence="1 2" key="1">
    <citation type="journal article" date="2024" name="Proc. Natl. Acad. Sci. U.S.A.">
        <title>The genetic regulatory architecture and epigenomic basis for age-related changes in rattlesnake venom.</title>
        <authorList>
            <person name="Hogan M.P."/>
            <person name="Holding M.L."/>
            <person name="Nystrom G.S."/>
            <person name="Colston T.J."/>
            <person name="Bartlett D.A."/>
            <person name="Mason A.J."/>
            <person name="Ellsworth S.A."/>
            <person name="Rautsaw R.M."/>
            <person name="Lawrence K.C."/>
            <person name="Strickland J.L."/>
            <person name="He B."/>
            <person name="Fraser P."/>
            <person name="Margres M.J."/>
            <person name="Gilbert D.M."/>
            <person name="Gibbs H.L."/>
            <person name="Parkinson C.L."/>
            <person name="Rokyta D.R."/>
        </authorList>
    </citation>
    <scope>NUCLEOTIDE SEQUENCE [LARGE SCALE GENOMIC DNA]</scope>
    <source>
        <strain evidence="1">DRR0105</strain>
    </source>
</reference>
<proteinExistence type="predicted"/>
<sequence length="314" mass="33960">MYRTQMMEYLDSLVPLGTTAFQVTTAPQAVKSRLPVFLAPIWQRPMEKNGAPHVQKGSTVYLVICHSYVPKNRLALALLAITVQGAPLSPILVQWGHLLLDQGYIRSTPGLPAPTGPCEEGFFCILGSVLPNPLTTSQSGGPCPQGYFCPQGTANPLPCPAGSYNNLEKQASCLPCPDGYFCLQNSSSLVNSKCPVGHYCPLGTMSENQFPCPQGTYNPNVGISDLSLCLLCTPGHYCGFPGQAQVTGLCSAGYYCLAATLQEIPNWKTAFCVMQDISVMEQGLPFLLVFVTQDSIAVEELFLQDPIWLVVLMK</sequence>
<name>A0AAW1AZI2_CROAD</name>
<organism evidence="1 2">
    <name type="scientific">Crotalus adamanteus</name>
    <name type="common">Eastern diamondback rattlesnake</name>
    <dbReference type="NCBI Taxonomy" id="8729"/>
    <lineage>
        <taxon>Eukaryota</taxon>
        <taxon>Metazoa</taxon>
        <taxon>Chordata</taxon>
        <taxon>Craniata</taxon>
        <taxon>Vertebrata</taxon>
        <taxon>Euteleostomi</taxon>
        <taxon>Lepidosauria</taxon>
        <taxon>Squamata</taxon>
        <taxon>Bifurcata</taxon>
        <taxon>Unidentata</taxon>
        <taxon>Episquamata</taxon>
        <taxon>Toxicofera</taxon>
        <taxon>Serpentes</taxon>
        <taxon>Colubroidea</taxon>
        <taxon>Viperidae</taxon>
        <taxon>Crotalinae</taxon>
        <taxon>Crotalus</taxon>
    </lineage>
</organism>
<dbReference type="PANTHER" id="PTHR46104:SF1">
    <property type="entry name" value="GENE 9195-RELATED"/>
    <property type="match status" value="1"/>
</dbReference>
<evidence type="ECO:0000313" key="1">
    <source>
        <dbReference type="EMBL" id="KAK9395034.1"/>
    </source>
</evidence>
<dbReference type="PANTHER" id="PTHR46104">
    <property type="entry name" value="GENE 9195-RELATED-RELATED"/>
    <property type="match status" value="1"/>
</dbReference>
<dbReference type="InterPro" id="IPR009030">
    <property type="entry name" value="Growth_fac_rcpt_cys_sf"/>
</dbReference>